<comment type="caution">
    <text evidence="1">The sequence shown here is derived from an EMBL/GenBank/DDBJ whole genome shotgun (WGS) entry which is preliminary data.</text>
</comment>
<sequence>MTQEQLIDVLTGARAAIDAALDALAAVAGDYECPHPADTAEKMPTAMGSPQQNFRCTACGEMFSRPFEEG</sequence>
<organism evidence="1">
    <name type="scientific">marine sediment metagenome</name>
    <dbReference type="NCBI Taxonomy" id="412755"/>
    <lineage>
        <taxon>unclassified sequences</taxon>
        <taxon>metagenomes</taxon>
        <taxon>ecological metagenomes</taxon>
    </lineage>
</organism>
<reference evidence="1" key="1">
    <citation type="journal article" date="2015" name="Nature">
        <title>Complex archaea that bridge the gap between prokaryotes and eukaryotes.</title>
        <authorList>
            <person name="Spang A."/>
            <person name="Saw J.H."/>
            <person name="Jorgensen S.L."/>
            <person name="Zaremba-Niedzwiedzka K."/>
            <person name="Martijn J."/>
            <person name="Lind A.E."/>
            <person name="van Eijk R."/>
            <person name="Schleper C."/>
            <person name="Guy L."/>
            <person name="Ettema T.J."/>
        </authorList>
    </citation>
    <scope>NUCLEOTIDE SEQUENCE</scope>
</reference>
<protein>
    <submittedName>
        <fullName evidence="1">Uncharacterized protein</fullName>
    </submittedName>
</protein>
<name>A0A0F9FI99_9ZZZZ</name>
<proteinExistence type="predicted"/>
<evidence type="ECO:0000313" key="1">
    <source>
        <dbReference type="EMBL" id="KKL56975.1"/>
    </source>
</evidence>
<accession>A0A0F9FI99</accession>
<gene>
    <name evidence="1" type="ORF">LCGC14_2240040</name>
</gene>
<dbReference type="AlphaFoldDB" id="A0A0F9FI99"/>
<dbReference type="EMBL" id="LAZR01030317">
    <property type="protein sequence ID" value="KKL56975.1"/>
    <property type="molecule type" value="Genomic_DNA"/>
</dbReference>